<gene>
    <name evidence="1" type="primary">uvi31_1</name>
    <name evidence="1" type="ORF">H4S07_000304</name>
</gene>
<evidence type="ECO:0000313" key="1">
    <source>
        <dbReference type="EMBL" id="KAJ2813911.1"/>
    </source>
</evidence>
<proteinExistence type="predicted"/>
<organism evidence="1 2">
    <name type="scientific">Coemansia furcata</name>
    <dbReference type="NCBI Taxonomy" id="417177"/>
    <lineage>
        <taxon>Eukaryota</taxon>
        <taxon>Fungi</taxon>
        <taxon>Fungi incertae sedis</taxon>
        <taxon>Zoopagomycota</taxon>
        <taxon>Kickxellomycotina</taxon>
        <taxon>Kickxellomycetes</taxon>
        <taxon>Kickxellales</taxon>
        <taxon>Kickxellaceae</taxon>
        <taxon>Coemansia</taxon>
    </lineage>
</organism>
<keyword evidence="2" id="KW-1185">Reference proteome</keyword>
<reference evidence="1" key="1">
    <citation type="submission" date="2022-07" db="EMBL/GenBank/DDBJ databases">
        <title>Phylogenomic reconstructions and comparative analyses of Kickxellomycotina fungi.</title>
        <authorList>
            <person name="Reynolds N.K."/>
            <person name="Stajich J.E."/>
            <person name="Barry K."/>
            <person name="Grigoriev I.V."/>
            <person name="Crous P."/>
            <person name="Smith M.E."/>
        </authorList>
    </citation>
    <scope>NUCLEOTIDE SEQUENCE</scope>
    <source>
        <strain evidence="1">CBS 102833</strain>
    </source>
</reference>
<dbReference type="Proteomes" id="UP001140096">
    <property type="component" value="Unassembled WGS sequence"/>
</dbReference>
<name>A0ACC1LQJ9_9FUNG</name>
<comment type="caution">
    <text evidence="1">The sequence shown here is derived from an EMBL/GenBank/DDBJ whole genome shotgun (WGS) entry which is preliminary data.</text>
</comment>
<dbReference type="EMBL" id="JANBUP010000013">
    <property type="protein sequence ID" value="KAJ2813911.1"/>
    <property type="molecule type" value="Genomic_DNA"/>
</dbReference>
<accession>A0ACC1LQJ9</accession>
<sequence>MSTHSKPVSGPMEMLIRKNITDACKPTVLKIENESYKHRHHAAMRDVDSTETHFKVTVVSEMFSGQNRIQRQRLIYSLLKAEMAMEGGIHALTLVTKTPEEHEITAPIWGKAAAIKGTNSLWTMIEAILEGFLESSDVLPPYYEGKSSFAPENKANPRGPGSKMLLLQTFSSQLCMLSTSSEGMGVVKGEGKSKSKDKNDIVVITTMHQVKDLGWKHVYYLTIKYLLNFIALVLFHREFGLPSLTFF</sequence>
<evidence type="ECO:0000313" key="2">
    <source>
        <dbReference type="Proteomes" id="UP001140096"/>
    </source>
</evidence>
<protein>
    <submittedName>
        <fullName evidence="1">BolA domain UV induced protein Uvi31</fullName>
    </submittedName>
</protein>